<feature type="non-terminal residue" evidence="1">
    <location>
        <position position="1"/>
    </location>
</feature>
<evidence type="ECO:0000313" key="2">
    <source>
        <dbReference type="Proteomes" id="UP001341840"/>
    </source>
</evidence>
<accession>A0ABU6VY82</accession>
<evidence type="ECO:0000313" key="1">
    <source>
        <dbReference type="EMBL" id="MED6178086.1"/>
    </source>
</evidence>
<gene>
    <name evidence="1" type="ORF">PIB30_104337</name>
</gene>
<keyword evidence="2" id="KW-1185">Reference proteome</keyword>
<organism evidence="1 2">
    <name type="scientific">Stylosanthes scabra</name>
    <dbReference type="NCBI Taxonomy" id="79078"/>
    <lineage>
        <taxon>Eukaryota</taxon>
        <taxon>Viridiplantae</taxon>
        <taxon>Streptophyta</taxon>
        <taxon>Embryophyta</taxon>
        <taxon>Tracheophyta</taxon>
        <taxon>Spermatophyta</taxon>
        <taxon>Magnoliopsida</taxon>
        <taxon>eudicotyledons</taxon>
        <taxon>Gunneridae</taxon>
        <taxon>Pentapetalae</taxon>
        <taxon>rosids</taxon>
        <taxon>fabids</taxon>
        <taxon>Fabales</taxon>
        <taxon>Fabaceae</taxon>
        <taxon>Papilionoideae</taxon>
        <taxon>50 kb inversion clade</taxon>
        <taxon>dalbergioids sensu lato</taxon>
        <taxon>Dalbergieae</taxon>
        <taxon>Pterocarpus clade</taxon>
        <taxon>Stylosanthes</taxon>
    </lineage>
</organism>
<sequence>DNEINWDHRFLRNKANSKSHLLQEVMVEYRNPKEFRINDLWEKEALTAVGNGLNK</sequence>
<reference evidence="1 2" key="1">
    <citation type="journal article" date="2023" name="Plants (Basel)">
        <title>Bridging the Gap: Combining Genomics and Transcriptomics Approaches to Understand Stylosanthes scabra, an Orphan Legume from the Brazilian Caatinga.</title>
        <authorList>
            <person name="Ferreira-Neto J.R.C."/>
            <person name="da Silva M.D."/>
            <person name="Binneck E."/>
            <person name="de Melo N.F."/>
            <person name="da Silva R.H."/>
            <person name="de Melo A.L.T.M."/>
            <person name="Pandolfi V."/>
            <person name="Bustamante F.O."/>
            <person name="Brasileiro-Vidal A.C."/>
            <person name="Benko-Iseppon A.M."/>
        </authorList>
    </citation>
    <scope>NUCLEOTIDE SEQUENCE [LARGE SCALE GENOMIC DNA]</scope>
    <source>
        <tissue evidence="1">Leaves</tissue>
    </source>
</reference>
<dbReference type="EMBL" id="JASCZI010154616">
    <property type="protein sequence ID" value="MED6178086.1"/>
    <property type="molecule type" value="Genomic_DNA"/>
</dbReference>
<proteinExistence type="predicted"/>
<name>A0ABU6VY82_9FABA</name>
<comment type="caution">
    <text evidence="1">The sequence shown here is derived from an EMBL/GenBank/DDBJ whole genome shotgun (WGS) entry which is preliminary data.</text>
</comment>
<protein>
    <submittedName>
        <fullName evidence="1">Uncharacterized protein</fullName>
    </submittedName>
</protein>
<dbReference type="Proteomes" id="UP001341840">
    <property type="component" value="Unassembled WGS sequence"/>
</dbReference>